<keyword evidence="2" id="KW-1185">Reference proteome</keyword>
<evidence type="ECO:0000313" key="1">
    <source>
        <dbReference type="EMBL" id="EIW85765.1"/>
    </source>
</evidence>
<comment type="caution">
    <text evidence="1">The sequence shown here is derived from an EMBL/GenBank/DDBJ whole genome shotgun (WGS) entry which is preliminary data.</text>
</comment>
<dbReference type="RefSeq" id="XP_007765148.1">
    <property type="nucleotide sequence ID" value="XM_007766958.1"/>
</dbReference>
<dbReference type="KEGG" id="cput:CONPUDRAFT_162877"/>
<dbReference type="Proteomes" id="UP000053558">
    <property type="component" value="Unassembled WGS sequence"/>
</dbReference>
<proteinExistence type="predicted"/>
<evidence type="ECO:0008006" key="3">
    <source>
        <dbReference type="Google" id="ProtNLM"/>
    </source>
</evidence>
<dbReference type="OrthoDB" id="3001771at2759"/>
<evidence type="ECO:0000313" key="2">
    <source>
        <dbReference type="Proteomes" id="UP000053558"/>
    </source>
</evidence>
<dbReference type="EMBL" id="JH711574">
    <property type="protein sequence ID" value="EIW85765.1"/>
    <property type="molecule type" value="Genomic_DNA"/>
</dbReference>
<dbReference type="GeneID" id="19204803"/>
<accession>A0A5M3N4K2</accession>
<gene>
    <name evidence="1" type="ORF">CONPUDRAFT_162877</name>
</gene>
<reference evidence="2" key="1">
    <citation type="journal article" date="2012" name="Science">
        <title>The Paleozoic origin of enzymatic lignin decomposition reconstructed from 31 fungal genomes.</title>
        <authorList>
            <person name="Floudas D."/>
            <person name="Binder M."/>
            <person name="Riley R."/>
            <person name="Barry K."/>
            <person name="Blanchette R.A."/>
            <person name="Henrissat B."/>
            <person name="Martinez A.T."/>
            <person name="Otillar R."/>
            <person name="Spatafora J.W."/>
            <person name="Yadav J.S."/>
            <person name="Aerts A."/>
            <person name="Benoit I."/>
            <person name="Boyd A."/>
            <person name="Carlson A."/>
            <person name="Copeland A."/>
            <person name="Coutinho P.M."/>
            <person name="de Vries R.P."/>
            <person name="Ferreira P."/>
            <person name="Findley K."/>
            <person name="Foster B."/>
            <person name="Gaskell J."/>
            <person name="Glotzer D."/>
            <person name="Gorecki P."/>
            <person name="Heitman J."/>
            <person name="Hesse C."/>
            <person name="Hori C."/>
            <person name="Igarashi K."/>
            <person name="Jurgens J.A."/>
            <person name="Kallen N."/>
            <person name="Kersten P."/>
            <person name="Kohler A."/>
            <person name="Kuees U."/>
            <person name="Kumar T.K.A."/>
            <person name="Kuo A."/>
            <person name="LaButti K."/>
            <person name="Larrondo L.F."/>
            <person name="Lindquist E."/>
            <person name="Ling A."/>
            <person name="Lombard V."/>
            <person name="Lucas S."/>
            <person name="Lundell T."/>
            <person name="Martin R."/>
            <person name="McLaughlin D.J."/>
            <person name="Morgenstern I."/>
            <person name="Morin E."/>
            <person name="Murat C."/>
            <person name="Nagy L.G."/>
            <person name="Nolan M."/>
            <person name="Ohm R.A."/>
            <person name="Patyshakuliyeva A."/>
            <person name="Rokas A."/>
            <person name="Ruiz-Duenas F.J."/>
            <person name="Sabat G."/>
            <person name="Salamov A."/>
            <person name="Samejima M."/>
            <person name="Schmutz J."/>
            <person name="Slot J.C."/>
            <person name="St John F."/>
            <person name="Stenlid J."/>
            <person name="Sun H."/>
            <person name="Sun S."/>
            <person name="Syed K."/>
            <person name="Tsang A."/>
            <person name="Wiebenga A."/>
            <person name="Young D."/>
            <person name="Pisabarro A."/>
            <person name="Eastwood D.C."/>
            <person name="Martin F."/>
            <person name="Cullen D."/>
            <person name="Grigoriev I.V."/>
            <person name="Hibbett D.S."/>
        </authorList>
    </citation>
    <scope>NUCLEOTIDE SEQUENCE [LARGE SCALE GENOMIC DNA]</scope>
    <source>
        <strain evidence="2">RWD-64-598 SS2</strain>
    </source>
</reference>
<name>A0A5M3N4K2_CONPW</name>
<dbReference type="AlphaFoldDB" id="A0A5M3N4K2"/>
<protein>
    <recommendedName>
        <fullName evidence="3">F-box domain-containing protein</fullName>
    </recommendedName>
</protein>
<organism evidence="1 2">
    <name type="scientific">Coniophora puteana (strain RWD-64-598)</name>
    <name type="common">Brown rot fungus</name>
    <dbReference type="NCBI Taxonomy" id="741705"/>
    <lineage>
        <taxon>Eukaryota</taxon>
        <taxon>Fungi</taxon>
        <taxon>Dikarya</taxon>
        <taxon>Basidiomycota</taxon>
        <taxon>Agaricomycotina</taxon>
        <taxon>Agaricomycetes</taxon>
        <taxon>Agaricomycetidae</taxon>
        <taxon>Boletales</taxon>
        <taxon>Coniophorineae</taxon>
        <taxon>Coniophoraceae</taxon>
        <taxon>Coniophora</taxon>
    </lineage>
</organism>
<sequence>MPPIHFTLTKAPFRPRSIGSLAPETLLQIFDYLFQDAKLAMEDDQYDIVSLFPFTTASVCRDWLGALALKATYWTNVVIPLDFPILPSIMTAYVDMIRHQTIVNVHVIYCELSTVHIKAGTERARVGSAMRLLKPHLPKCETIVIDTRYRSSVIVATDHLDCLTVDPLNKLALVSAVSDTVDESEFTHFTCPNLISLSIDAKTLVDFIASDGPKGNPRDHAAIKELNVTTYRAEVECGLPELLSTEVVRAICDLVKEYGWLDTLTIEDIVCEDDGDVDGYSEGDEALLMLLMPIIRNVGDVYLTDLNGPFLHSFFIGFNPPNDGGESRVVSLTRCSLHVPVTIRNTCKLKLYEMNDIKHVMHALAHWDGLHLSVEDCQGFGDPVLDTITLSGFCPTFGGLYIDNCPVSLPSMRRFVSMREGELWRLKVSGGPELSEEDKQKFKDSISDGLTWNGEVIL</sequence>